<dbReference type="GO" id="GO:0016020">
    <property type="term" value="C:membrane"/>
    <property type="evidence" value="ECO:0007669"/>
    <property type="project" value="UniProtKB-SubCell"/>
</dbReference>
<feature type="transmembrane region" description="Helical" evidence="8">
    <location>
        <begin position="250"/>
        <end position="272"/>
    </location>
</feature>
<evidence type="ECO:0000313" key="9">
    <source>
        <dbReference type="EMBL" id="KAL1525820.1"/>
    </source>
</evidence>
<evidence type="ECO:0000256" key="6">
    <source>
        <dbReference type="ARBA" id="ARBA00023136"/>
    </source>
</evidence>
<evidence type="ECO:0000256" key="3">
    <source>
        <dbReference type="ARBA" id="ARBA00022692"/>
    </source>
</evidence>
<feature type="region of interest" description="Disordered" evidence="7">
    <location>
        <begin position="519"/>
        <end position="631"/>
    </location>
</feature>
<keyword evidence="4 8" id="KW-1133">Transmembrane helix</keyword>
<dbReference type="InterPro" id="IPR044669">
    <property type="entry name" value="YneE/VCCN1/2-like"/>
</dbReference>
<evidence type="ECO:0008006" key="11">
    <source>
        <dbReference type="Google" id="ProtNLM"/>
    </source>
</evidence>
<feature type="transmembrane region" description="Helical" evidence="8">
    <location>
        <begin position="21"/>
        <end position="45"/>
    </location>
</feature>
<feature type="region of interest" description="Disordered" evidence="7">
    <location>
        <begin position="658"/>
        <end position="700"/>
    </location>
</feature>
<evidence type="ECO:0000256" key="4">
    <source>
        <dbReference type="ARBA" id="ARBA00022989"/>
    </source>
</evidence>
<organism evidence="9 10">
    <name type="scientific">Prymnesium parvum</name>
    <name type="common">Toxic golden alga</name>
    <dbReference type="NCBI Taxonomy" id="97485"/>
    <lineage>
        <taxon>Eukaryota</taxon>
        <taxon>Haptista</taxon>
        <taxon>Haptophyta</taxon>
        <taxon>Prymnesiophyceae</taxon>
        <taxon>Prymnesiales</taxon>
        <taxon>Prymnesiaceae</taxon>
        <taxon>Prymnesium</taxon>
    </lineage>
</organism>
<dbReference type="EMBL" id="JBGBPQ010000004">
    <property type="protein sequence ID" value="KAL1525820.1"/>
    <property type="molecule type" value="Genomic_DNA"/>
</dbReference>
<comment type="caution">
    <text evidence="9">The sequence shown here is derived from an EMBL/GenBank/DDBJ whole genome shotgun (WGS) entry which is preliminary data.</text>
</comment>
<keyword evidence="5" id="KW-0406">Ion transport</keyword>
<dbReference type="AlphaFoldDB" id="A0AB34JYR4"/>
<proteinExistence type="predicted"/>
<feature type="transmembrane region" description="Helical" evidence="8">
    <location>
        <begin position="57"/>
        <end position="76"/>
    </location>
</feature>
<feature type="compositionally biased region" description="Low complexity" evidence="7">
    <location>
        <begin position="679"/>
        <end position="692"/>
    </location>
</feature>
<feature type="region of interest" description="Disordered" evidence="7">
    <location>
        <begin position="347"/>
        <end position="368"/>
    </location>
</feature>
<keyword evidence="2" id="KW-0813">Transport</keyword>
<dbReference type="PANTHER" id="PTHR33281">
    <property type="entry name" value="UPF0187 PROTEIN YNEE"/>
    <property type="match status" value="1"/>
</dbReference>
<keyword evidence="10" id="KW-1185">Reference proteome</keyword>
<feature type="region of interest" description="Disordered" evidence="7">
    <location>
        <begin position="417"/>
        <end position="439"/>
    </location>
</feature>
<evidence type="ECO:0000256" key="8">
    <source>
        <dbReference type="SAM" id="Phobius"/>
    </source>
</evidence>
<dbReference type="GO" id="GO:0005254">
    <property type="term" value="F:chloride channel activity"/>
    <property type="evidence" value="ECO:0007669"/>
    <property type="project" value="InterPro"/>
</dbReference>
<feature type="compositionally biased region" description="Low complexity" evidence="7">
    <location>
        <begin position="544"/>
        <end position="555"/>
    </location>
</feature>
<evidence type="ECO:0000313" key="10">
    <source>
        <dbReference type="Proteomes" id="UP001515480"/>
    </source>
</evidence>
<evidence type="ECO:0000256" key="7">
    <source>
        <dbReference type="SAM" id="MobiDB-lite"/>
    </source>
</evidence>
<evidence type="ECO:0000256" key="2">
    <source>
        <dbReference type="ARBA" id="ARBA00022448"/>
    </source>
</evidence>
<dbReference type="Proteomes" id="UP001515480">
    <property type="component" value="Unassembled WGS sequence"/>
</dbReference>
<feature type="compositionally biased region" description="Polar residues" evidence="7">
    <location>
        <begin position="660"/>
        <end position="675"/>
    </location>
</feature>
<accession>A0AB34JYR4</accession>
<comment type="subcellular location">
    <subcellularLocation>
        <location evidence="1">Membrane</location>
        <topology evidence="1">Multi-pass membrane protein</topology>
    </subcellularLocation>
</comment>
<evidence type="ECO:0000256" key="5">
    <source>
        <dbReference type="ARBA" id="ARBA00023065"/>
    </source>
</evidence>
<feature type="transmembrane region" description="Helical" evidence="8">
    <location>
        <begin position="278"/>
        <end position="299"/>
    </location>
</feature>
<feature type="compositionally biased region" description="Low complexity" evidence="7">
    <location>
        <begin position="486"/>
        <end position="495"/>
    </location>
</feature>
<reference evidence="9 10" key="1">
    <citation type="journal article" date="2024" name="Science">
        <title>Giant polyketide synthase enzymes in the biosynthesis of giant marine polyether toxins.</title>
        <authorList>
            <person name="Fallon T.R."/>
            <person name="Shende V.V."/>
            <person name="Wierzbicki I.H."/>
            <person name="Pendleton A.L."/>
            <person name="Watervoot N.F."/>
            <person name="Auber R.P."/>
            <person name="Gonzalez D.J."/>
            <person name="Wisecaver J.H."/>
            <person name="Moore B.S."/>
        </authorList>
    </citation>
    <scope>NUCLEOTIDE SEQUENCE [LARGE SCALE GENOMIC DNA]</scope>
    <source>
        <strain evidence="9 10">12B1</strain>
    </source>
</reference>
<gene>
    <name evidence="9" type="ORF">AB1Y20_020658</name>
</gene>
<dbReference type="PANTHER" id="PTHR33281:SF20">
    <property type="match status" value="1"/>
</dbReference>
<feature type="compositionally biased region" description="Polar residues" evidence="7">
    <location>
        <begin position="557"/>
        <end position="585"/>
    </location>
</feature>
<keyword evidence="3 8" id="KW-0812">Transmembrane</keyword>
<name>A0AB34JYR4_PRYPA</name>
<protein>
    <recommendedName>
        <fullName evidence="11">Bestrophin homolog</fullName>
    </recommendedName>
</protein>
<sequence>MIPYLRTKWYGLRYLLQWKGTLFVRCIGPVTVAMAISGVTSSGLLNRLGGGQDYEDWFGHPMSIQLVGLVFGYFSVSRLQICYQRYWEGVTHIQVMLSKWSDAAAQIIAFDRIPDLSPDLSHEPFCRHVVHLFSTMSALAMLELHFDSMMKSRRPADEKRTNSFFYLQTATEKGLPCIEGLDPDEVIFYTAQADPVLAASQRISRTILTRYDAGGLQTPTPIVSRIFQEVSNGLLSYNNATKLKEIPVPFAYVQAQAFMIWCFTLLAPFAIASFTKTVTMSVLCSAIIVGSFTLMWLVANEMEDPYGGEECDLPMLEYHEAFNHSMQTLLAHPWMPSDTWLVADGAWQPPRRPPPAADSQQSSFLKKRTERERGVIRIIPSLARRAAPPPPAVRAAARLPPLADCRRHSSDSAACVEARVVSPPPPQEEAEEAEGEREERAVVVEVEEGGGEKFAAIEYSPVLQMWVQREGARRGGEAAAARRHSAAGAEESSAAPQKDHWAQGGGLLACRGTVSRMSLAGLPIPDSPDRPPPALAAACERKPSLSSSAESSIPSLYGQQSFEARTASPASYSSPQTPGKSVSQRSPPPLDEGGHRLWGALGQLAAEQAESGRVTPEQKARAAAAAAEQAERAAKLRRDAVEAEARAMAAREDAKRLQSLVEQAQQQLSKRTMSSKAGRVSVRRAPSSPRNSCKVVILDP</sequence>
<dbReference type="Pfam" id="PF25539">
    <property type="entry name" value="Bestrophin_2"/>
    <property type="match status" value="1"/>
</dbReference>
<feature type="region of interest" description="Disordered" evidence="7">
    <location>
        <begin position="470"/>
        <end position="506"/>
    </location>
</feature>
<evidence type="ECO:0000256" key="1">
    <source>
        <dbReference type="ARBA" id="ARBA00004141"/>
    </source>
</evidence>
<keyword evidence="6 8" id="KW-0472">Membrane</keyword>